<evidence type="ECO:0000313" key="3">
    <source>
        <dbReference type="EMBL" id="XCH33467.1"/>
    </source>
</evidence>
<feature type="domain" description="Uncharacterized protein YyaB-like PH" evidence="2">
    <location>
        <begin position="63"/>
        <end position="140"/>
    </location>
</feature>
<sequence>MNGTPELLYEDTPPSAAGLVAAVVAFLIIGDLLLGFFIPEILGIMAVTAVFEAALFYFIVPRKYQVMSDRLRIRLGGPIKMDMPFSTIKEARPGKGTEAWVYWGLRLATSSRGVVEIIRRGGGLDAVISPRDRETFLEQLNLAMAAAGGGLKTTTIRLN</sequence>
<keyword evidence="1" id="KW-0812">Transmembrane</keyword>
<dbReference type="GO" id="GO:0030153">
    <property type="term" value="P:bacteriocin immunity"/>
    <property type="evidence" value="ECO:0007669"/>
    <property type="project" value="InterPro"/>
</dbReference>
<dbReference type="EMBL" id="CP159307">
    <property type="protein sequence ID" value="XCH33467.1"/>
    <property type="molecule type" value="Genomic_DNA"/>
</dbReference>
<reference evidence="3" key="1">
    <citation type="submission" date="2024-06" db="EMBL/GenBank/DDBJ databases">
        <title>A Novel Isolate, Dehalogenimonas sp. Strain 4OHTPN, Dechlorinates Aromatic 4 Hydroxy chlorothalonil by a Novel Reductive Dehalogenase.</title>
        <authorList>
            <person name="Liu G."/>
        </authorList>
    </citation>
    <scope>NUCLEOTIDE SEQUENCE</scope>
    <source>
        <strain evidence="3">4OHTPN</strain>
    </source>
</reference>
<dbReference type="Pfam" id="PF06713">
    <property type="entry name" value="bPH_4"/>
    <property type="match status" value="1"/>
</dbReference>
<dbReference type="RefSeq" id="WP_353714702.1">
    <property type="nucleotide sequence ID" value="NZ_CP159307.1"/>
</dbReference>
<evidence type="ECO:0000256" key="1">
    <source>
        <dbReference type="SAM" id="Phobius"/>
    </source>
</evidence>
<feature type="transmembrane region" description="Helical" evidence="1">
    <location>
        <begin position="41"/>
        <end position="60"/>
    </location>
</feature>
<proteinExistence type="predicted"/>
<keyword evidence="1" id="KW-1133">Transmembrane helix</keyword>
<accession>A0AAU8GCS5</accession>
<dbReference type="InterPro" id="IPR009589">
    <property type="entry name" value="PH_YyaB-like"/>
</dbReference>
<keyword evidence="1" id="KW-0472">Membrane</keyword>
<protein>
    <submittedName>
        <fullName evidence="3">PH domain-containing protein</fullName>
    </submittedName>
</protein>
<dbReference type="AlphaFoldDB" id="A0AAU8GCS5"/>
<evidence type="ECO:0000259" key="2">
    <source>
        <dbReference type="Pfam" id="PF06713"/>
    </source>
</evidence>
<name>A0AAU8GCS5_9CHLR</name>
<gene>
    <name evidence="3" type="ORF">ABV300_00930</name>
</gene>
<feature type="transmembrane region" description="Helical" evidence="1">
    <location>
        <begin position="15"/>
        <end position="34"/>
    </location>
</feature>
<organism evidence="3">
    <name type="scientific">Dehalogenimonas sp. 4OHTPN</name>
    <dbReference type="NCBI Taxonomy" id="3166643"/>
    <lineage>
        <taxon>Bacteria</taxon>
        <taxon>Bacillati</taxon>
        <taxon>Chloroflexota</taxon>
        <taxon>Dehalococcoidia</taxon>
        <taxon>Dehalococcoidales</taxon>
        <taxon>Dehalococcoidaceae</taxon>
        <taxon>Dehalogenimonas</taxon>
    </lineage>
</organism>